<gene>
    <name evidence="1" type="ORF">ADS77_09705</name>
</gene>
<accession>A0A0N1EXM9</accession>
<dbReference type="OrthoDB" id="6292764at2"/>
<evidence type="ECO:0000313" key="1">
    <source>
        <dbReference type="EMBL" id="KPH63307.1"/>
    </source>
</evidence>
<dbReference type="AlphaFoldDB" id="A0A0N1EXM9"/>
<evidence type="ECO:0000313" key="2">
    <source>
        <dbReference type="Proteomes" id="UP000037848"/>
    </source>
</evidence>
<sequence>MMKFNVSLIFLGLLVSGCTSETESDLLKTKAIQAEYRISSDGERTKINAELNTGNSFGSNIRLSNGDKLYAEAAGKRITLTEDTDLLDIDYEGKFDITQGNTKFSIDLVRKDEKNAESEVELPLNFIILAPSNGISIKYNQRVTVQLDGLDPASKTELVLNYGCDDSNGGTFTGSASTTIANVASFDFNLSEKDILDANAQNSYKNCEVDVVVNRYREGTISKELADSSFISAYQVREIKDIKFTF</sequence>
<comment type="caution">
    <text evidence="1">The sequence shown here is derived from an EMBL/GenBank/DDBJ whole genome shotgun (WGS) entry which is preliminary data.</text>
</comment>
<name>A0A0N1EXM9_9GAMM</name>
<dbReference type="Proteomes" id="UP000037848">
    <property type="component" value="Unassembled WGS sequence"/>
</dbReference>
<proteinExistence type="predicted"/>
<protein>
    <submittedName>
        <fullName evidence="1">Uncharacterized protein</fullName>
    </submittedName>
</protein>
<organism evidence="1 2">
    <name type="scientific">Pseudoalteromonas porphyrae</name>
    <dbReference type="NCBI Taxonomy" id="187330"/>
    <lineage>
        <taxon>Bacteria</taxon>
        <taxon>Pseudomonadati</taxon>
        <taxon>Pseudomonadota</taxon>
        <taxon>Gammaproteobacteria</taxon>
        <taxon>Alteromonadales</taxon>
        <taxon>Pseudoalteromonadaceae</taxon>
        <taxon>Pseudoalteromonas</taxon>
    </lineage>
</organism>
<keyword evidence="2" id="KW-1185">Reference proteome</keyword>
<dbReference type="PATRIC" id="fig|187330.3.peg.4047"/>
<dbReference type="RefSeq" id="WP_064436010.1">
    <property type="nucleotide sequence ID" value="NZ_LHPH01000009.1"/>
</dbReference>
<dbReference type="PROSITE" id="PS51257">
    <property type="entry name" value="PROKAR_LIPOPROTEIN"/>
    <property type="match status" value="1"/>
</dbReference>
<reference evidence="1 2" key="1">
    <citation type="submission" date="2015-08" db="EMBL/GenBank/DDBJ databases">
        <title>Draft Genome Sequence of Pseudoalteromonas porphyrae UCD-SED14.</title>
        <authorList>
            <person name="Coil D.A."/>
            <person name="Jospin G."/>
            <person name="Lee R.D."/>
            <person name="Eisen J.A."/>
        </authorList>
    </citation>
    <scope>NUCLEOTIDE SEQUENCE [LARGE SCALE GENOMIC DNA]</scope>
    <source>
        <strain evidence="1 2">UCD-SED14</strain>
    </source>
</reference>
<dbReference type="EMBL" id="LHPH01000009">
    <property type="protein sequence ID" value="KPH63307.1"/>
    <property type="molecule type" value="Genomic_DNA"/>
</dbReference>